<sequence length="45" mass="4988">MTRRAGGVASIRSFVLPLPTRSRHFIVAAGIEVVYTSPTPFTQIW</sequence>
<organism evidence="1 2">
    <name type="scientific">Kribbella steppae</name>
    <dbReference type="NCBI Taxonomy" id="2512223"/>
    <lineage>
        <taxon>Bacteria</taxon>
        <taxon>Bacillati</taxon>
        <taxon>Actinomycetota</taxon>
        <taxon>Actinomycetes</taxon>
        <taxon>Propionibacteriales</taxon>
        <taxon>Kribbellaceae</taxon>
        <taxon>Kribbella</taxon>
    </lineage>
</organism>
<keyword evidence="2" id="KW-1185">Reference proteome</keyword>
<dbReference type="Proteomes" id="UP000294508">
    <property type="component" value="Unassembled WGS sequence"/>
</dbReference>
<gene>
    <name evidence="1" type="ORF">EV652_105270</name>
</gene>
<evidence type="ECO:0000313" key="1">
    <source>
        <dbReference type="EMBL" id="TCO30276.1"/>
    </source>
</evidence>
<dbReference type="EMBL" id="SLWN01000005">
    <property type="protein sequence ID" value="TCO30276.1"/>
    <property type="molecule type" value="Genomic_DNA"/>
</dbReference>
<evidence type="ECO:0000313" key="2">
    <source>
        <dbReference type="Proteomes" id="UP000294508"/>
    </source>
</evidence>
<name>A0A4V2S050_9ACTN</name>
<dbReference type="AlphaFoldDB" id="A0A4V2S050"/>
<accession>A0A4V2S050</accession>
<proteinExistence type="predicted"/>
<comment type="caution">
    <text evidence="1">The sequence shown here is derived from an EMBL/GenBank/DDBJ whole genome shotgun (WGS) entry which is preliminary data.</text>
</comment>
<protein>
    <submittedName>
        <fullName evidence="1">Uncharacterized protein</fullName>
    </submittedName>
</protein>
<reference evidence="1 2" key="1">
    <citation type="journal article" date="2015" name="Stand. Genomic Sci.">
        <title>Genomic Encyclopedia of Bacterial and Archaeal Type Strains, Phase III: the genomes of soil and plant-associated and newly described type strains.</title>
        <authorList>
            <person name="Whitman W.B."/>
            <person name="Woyke T."/>
            <person name="Klenk H.P."/>
            <person name="Zhou Y."/>
            <person name="Lilburn T.G."/>
            <person name="Beck B.J."/>
            <person name="De Vos P."/>
            <person name="Vandamme P."/>
            <person name="Eisen J.A."/>
            <person name="Garrity G."/>
            <person name="Hugenholtz P."/>
            <person name="Kyrpides N.C."/>
        </authorList>
    </citation>
    <scope>NUCLEOTIDE SEQUENCE [LARGE SCALE GENOMIC DNA]</scope>
    <source>
        <strain evidence="1 2">VKM Ac-2572</strain>
    </source>
</reference>